<keyword evidence="2" id="KW-0812">Transmembrane</keyword>
<feature type="transmembrane region" description="Helical" evidence="2">
    <location>
        <begin position="69"/>
        <end position="87"/>
    </location>
</feature>
<comment type="similarity">
    <text evidence="1">Belongs to the UPF0065 (bug) family.</text>
</comment>
<gene>
    <name evidence="3" type="ordered locus">AZC_4334</name>
</gene>
<dbReference type="STRING" id="438753.AZC_4334"/>
<reference evidence="3 4" key="4">
    <citation type="journal article" date="2009" name="Appl. Environ. Microbiol.">
        <title>Comparative genome-wide transcriptional profiling of Azorhizobium caulinodans ORS571 grown under free-living and symbiotic conditions.</title>
        <authorList>
            <person name="Tsukada S."/>
            <person name="Aono T."/>
            <person name="Akiba N."/>
            <person name="Lee KB."/>
            <person name="Liu CT."/>
            <person name="Toyazaki H."/>
            <person name="Oyaizu H."/>
        </authorList>
    </citation>
    <scope>NUCLEOTIDE SEQUENCE [LARGE SCALE GENOMIC DNA]</scope>
    <source>
        <strain evidence="4">ATCC 43989 / DSM 5975 / JCM 20966 / LMG 6465 / NBRC 14845 / NCIMB 13405 / ORS 571</strain>
    </source>
</reference>
<evidence type="ECO:0000256" key="1">
    <source>
        <dbReference type="ARBA" id="ARBA00006987"/>
    </source>
</evidence>
<organism evidence="3 4">
    <name type="scientific">Azorhizobium caulinodans (strain ATCC 43989 / DSM 5975 / JCM 20966 / LMG 6465 / NBRC 14845 / NCIMB 13405 / ORS 571)</name>
    <dbReference type="NCBI Taxonomy" id="438753"/>
    <lineage>
        <taxon>Bacteria</taxon>
        <taxon>Pseudomonadati</taxon>
        <taxon>Pseudomonadota</taxon>
        <taxon>Alphaproteobacteria</taxon>
        <taxon>Hyphomicrobiales</taxon>
        <taxon>Xanthobacteraceae</taxon>
        <taxon>Azorhizobium</taxon>
    </lineage>
</organism>
<keyword evidence="2" id="KW-1133">Transmembrane helix</keyword>
<keyword evidence="2" id="KW-0472">Membrane</keyword>
<accession>A8HVM8</accession>
<reference evidence="3 4" key="5">
    <citation type="journal article" date="2010" name="Appl. Environ. Microbiol.">
        <title>phrR-like gene praR of Azorhizobium caulinodans ORS571 is essential for symbiosis with Sesbania rostrata and is involved in expression of reb genes.</title>
        <authorList>
            <person name="Akiba N."/>
            <person name="Aono T."/>
            <person name="Toyazaki H."/>
            <person name="Sato S."/>
            <person name="Oyaizu H."/>
        </authorList>
    </citation>
    <scope>NUCLEOTIDE SEQUENCE [LARGE SCALE GENOMIC DNA]</scope>
    <source>
        <strain evidence="4">ATCC 43989 / DSM 5975 / JCM 20966 / LMG 6465 / NBRC 14845 / NCIMB 13405 / ORS 571</strain>
    </source>
</reference>
<dbReference type="InterPro" id="IPR042100">
    <property type="entry name" value="Bug_dom1"/>
</dbReference>
<evidence type="ECO:0000313" key="4">
    <source>
        <dbReference type="Proteomes" id="UP000000270"/>
    </source>
</evidence>
<dbReference type="PANTHER" id="PTHR42928">
    <property type="entry name" value="TRICARBOXYLATE-BINDING PROTEIN"/>
    <property type="match status" value="1"/>
</dbReference>
<dbReference type="HOGENOM" id="CLU_045683_1_0_5"/>
<dbReference type="AlphaFoldDB" id="A8HVM8"/>
<evidence type="ECO:0000313" key="3">
    <source>
        <dbReference type="EMBL" id="BAF90332.1"/>
    </source>
</evidence>
<dbReference type="EMBL" id="AP009384">
    <property type="protein sequence ID" value="BAF90332.1"/>
    <property type="molecule type" value="Genomic_DNA"/>
</dbReference>
<reference evidence="3 4" key="1">
    <citation type="journal article" date="2007" name="Appl. Environ. Microbiol.">
        <title>Rhizobial factors required for stem nodule maturation and maintenance in Sesbania rostrata-Azorhizobium caulinodans ORS571 symbiosis.</title>
        <authorList>
            <person name="Suzuki S."/>
            <person name="Aono T."/>
            <person name="Lee KB."/>
            <person name="Suzuki T."/>
            <person name="Liu CT."/>
            <person name="Miwa H."/>
            <person name="Wakao S."/>
            <person name="Iki T."/>
            <person name="Oyaizu H."/>
        </authorList>
    </citation>
    <scope>NUCLEOTIDE SEQUENCE [LARGE SCALE GENOMIC DNA]</scope>
    <source>
        <strain evidence="4">ATCC 43989 / DSM 5975 / JCM 20966 / LMG 6465 / NBRC 14845 / NCIMB 13405 / ORS 571</strain>
    </source>
</reference>
<dbReference type="Gene3D" id="3.40.190.150">
    <property type="entry name" value="Bordetella uptake gene, domain 1"/>
    <property type="match status" value="1"/>
</dbReference>
<dbReference type="InterPro" id="IPR005064">
    <property type="entry name" value="BUG"/>
</dbReference>
<dbReference type="PANTHER" id="PTHR42928:SF3">
    <property type="entry name" value="UPF0065 PROTEIN YFLP"/>
    <property type="match status" value="1"/>
</dbReference>
<reference evidence="3 4" key="6">
    <citation type="journal article" date="2011" name="Appl. Environ. Microbiol.">
        <title>Involvement of the azorhizobial chromosome partition gene (parA) in the onset of bacteroid differentiation during Sesbania rostrata stem nodule development.</title>
        <authorList>
            <person name="Liu CT."/>
            <person name="Lee KB."/>
            <person name="Wang YS."/>
            <person name="Peng MH."/>
            <person name="Lee KT."/>
            <person name="Suzuki S."/>
            <person name="Suzuki T."/>
            <person name="Oyaizu H."/>
        </authorList>
    </citation>
    <scope>NUCLEOTIDE SEQUENCE [LARGE SCALE GENOMIC DNA]</scope>
    <source>
        <strain evidence="4">ATCC 43989 / DSM 5975 / JCM 20966 / LMG 6465 / NBRC 14845 / NCIMB 13405 / ORS 571</strain>
    </source>
</reference>
<reference evidence="3 4" key="3">
    <citation type="journal article" date="2008" name="BMC Genomics">
        <title>The genome of the versatile nitrogen fixer Azorhizobium caulinodans ORS571.</title>
        <authorList>
            <person name="Lee KB."/>
            <person name="Backer P.D."/>
            <person name="Aono T."/>
            <person name="Liu CT."/>
            <person name="Suzuki S."/>
            <person name="Suzuki T."/>
            <person name="Kaneko T."/>
            <person name="Yamada M."/>
            <person name="Tabata S."/>
            <person name="Kupfer D.M."/>
            <person name="Najar F.Z."/>
            <person name="Wiley G.B."/>
            <person name="Roe B."/>
            <person name="Binnewies T.T."/>
            <person name="Ussery D.W."/>
            <person name="D'Haeze W."/>
            <person name="Herder J.D."/>
            <person name="Gevers D."/>
            <person name="Vereecke D."/>
            <person name="Holsters M."/>
            <person name="Oyaizu H."/>
        </authorList>
    </citation>
    <scope>NUCLEOTIDE SEQUENCE [LARGE SCALE GENOMIC DNA]</scope>
    <source>
        <strain evidence="4">ATCC 43989 / DSM 5975 / JCM 20966 / LMG 6465 / NBRC 14845 / NCIMB 13405 / ORS 571</strain>
    </source>
</reference>
<protein>
    <submittedName>
        <fullName evidence="3">Conserved hypothetical exported protein</fullName>
    </submittedName>
</protein>
<reference evidence="4" key="2">
    <citation type="submission" date="2007-04" db="EMBL/GenBank/DDBJ databases">
        <title>Complete genome sequence of the nitrogen-fixing bacterium Azorhizobium caulinodans ORS571.</title>
        <authorList>
            <person name="Lee K.B."/>
            <person name="Backer P.D."/>
            <person name="Aono T."/>
            <person name="Liu C.T."/>
            <person name="Suzuki S."/>
            <person name="Suzuki T."/>
            <person name="Kaneko T."/>
            <person name="Yamada M."/>
            <person name="Tabata S."/>
            <person name="Kupfer D.M."/>
            <person name="Najar F.Z."/>
            <person name="Wiley G.B."/>
            <person name="Roe B."/>
            <person name="Binnewies T."/>
            <person name="Ussery D."/>
            <person name="Vereecke D."/>
            <person name="Gevers D."/>
            <person name="Holsters M."/>
            <person name="Oyaizu H."/>
        </authorList>
    </citation>
    <scope>NUCLEOTIDE SEQUENCE [LARGE SCALE GENOMIC DNA]</scope>
    <source>
        <strain evidence="4">ATCC 43989 / DSM 5975 / JCM 20966 / LMG 6465 / NBRC 14845 / NCIMB 13405 / ORS 571</strain>
    </source>
</reference>
<dbReference type="eggNOG" id="COG3181">
    <property type="taxonomic scope" value="Bacteria"/>
</dbReference>
<dbReference type="Gene3D" id="3.40.190.10">
    <property type="entry name" value="Periplasmic binding protein-like II"/>
    <property type="match status" value="1"/>
</dbReference>
<dbReference type="Pfam" id="PF03401">
    <property type="entry name" value="TctC"/>
    <property type="match status" value="1"/>
</dbReference>
<evidence type="ECO:0000256" key="2">
    <source>
        <dbReference type="SAM" id="Phobius"/>
    </source>
</evidence>
<proteinExistence type="inferred from homology"/>
<sequence>MRHVHEGAKSGVPALRPLPFATEAVNSFPNVRHLEVKRRSGPHVRHGKEIMPQFSHGPRALSARPSRRAVAALGLALLAAPLAALPARAQVADLRIMAPAAPGGGWDQTARSMQQALVAAGAARSVQVTNVAGAGGTIGIAQFVNGAKGDPNQLMVMGYVMVGAILTNKAPVTLDQVTPIARLTEETEAIAVPAASPIKTVQELAEAIKANPAKVTWAGGSAGGVDHIAAALFAQAAGADPSKINYIPFSGGGEALAAVLGGKVTAGISGYGEFESQVKAGKLRILAVTAGERVEGVDAPTLTEAGLKLKITNWRGVVAPPGLNPEQVKTLTATVEKMAKSPAWAEVLKQKGWDDALLTGEAFTAFLKQENATTTDILKSVGLVKP</sequence>
<dbReference type="SUPFAM" id="SSF53850">
    <property type="entry name" value="Periplasmic binding protein-like II"/>
    <property type="match status" value="1"/>
</dbReference>
<dbReference type="KEGG" id="azc:AZC_4334"/>
<name>A8HVM8_AZOC5</name>
<keyword evidence="4" id="KW-1185">Reference proteome</keyword>
<dbReference type="Proteomes" id="UP000000270">
    <property type="component" value="Chromosome"/>
</dbReference>
<dbReference type="CDD" id="cd07012">
    <property type="entry name" value="PBP2_Bug_TTT"/>
    <property type="match status" value="1"/>
</dbReference>